<proteinExistence type="predicted"/>
<dbReference type="GO" id="GO:0003677">
    <property type="term" value="F:DNA binding"/>
    <property type="evidence" value="ECO:0007669"/>
    <property type="project" value="InterPro"/>
</dbReference>
<dbReference type="OrthoDB" id="5297568at2"/>
<dbReference type="InterPro" id="IPR007459">
    <property type="entry name" value="DNA_pol3_chi"/>
</dbReference>
<keyword evidence="1" id="KW-0808">Transferase</keyword>
<evidence type="ECO:0000313" key="2">
    <source>
        <dbReference type="Proteomes" id="UP000254260"/>
    </source>
</evidence>
<dbReference type="InterPro" id="IPR036768">
    <property type="entry name" value="PolIII_chi_sf"/>
</dbReference>
<dbReference type="GO" id="GO:0003887">
    <property type="term" value="F:DNA-directed DNA polymerase activity"/>
    <property type="evidence" value="ECO:0007669"/>
    <property type="project" value="UniProtKB-EC"/>
</dbReference>
<name>A0A379IRP0_ECTME</name>
<dbReference type="GO" id="GO:0006260">
    <property type="term" value="P:DNA replication"/>
    <property type="evidence" value="ECO:0007669"/>
    <property type="project" value="InterPro"/>
</dbReference>
<gene>
    <name evidence="1" type="primary">holC</name>
    <name evidence="1" type="ORF">NCTC10899_01683</name>
</gene>
<dbReference type="Proteomes" id="UP000254260">
    <property type="component" value="Unassembled WGS sequence"/>
</dbReference>
<accession>A0A379IRP0</accession>
<sequence length="139" mass="15632">MPRIEFYVLSSNDAIGRLRAACQLALKAWSAGLPVFVRGSDEAQCAELNELLWTFKAERFVPHDLHQDAPLSPVVLGIDEAPSADQGVLINLGSSLSPHVERFSRIIEIVNQQPELLSACRENFRTYRQRGYDPQRVEL</sequence>
<protein>
    <submittedName>
        <fullName evidence="1">DNA polymerase III subunit chi</fullName>
        <ecNumber evidence="1">2.7.7.7</ecNumber>
    </submittedName>
</protein>
<keyword evidence="1" id="KW-0548">Nucleotidyltransferase</keyword>
<reference evidence="1 2" key="1">
    <citation type="submission" date="2018-06" db="EMBL/GenBank/DDBJ databases">
        <authorList>
            <consortium name="Pathogen Informatics"/>
            <person name="Doyle S."/>
        </authorList>
    </citation>
    <scope>NUCLEOTIDE SEQUENCE [LARGE SCALE GENOMIC DNA]</scope>
    <source>
        <strain evidence="1 2">NCTC10899</strain>
    </source>
</reference>
<dbReference type="PANTHER" id="PTHR38767">
    <property type="entry name" value="DNA POLYMERASE III SUBUNIT CHI"/>
    <property type="match status" value="1"/>
</dbReference>
<dbReference type="AlphaFoldDB" id="A0A379IRP0"/>
<dbReference type="EC" id="2.7.7.7" evidence="1"/>
<dbReference type="EMBL" id="UGUU01000001">
    <property type="protein sequence ID" value="SUD38882.1"/>
    <property type="molecule type" value="Genomic_DNA"/>
</dbReference>
<evidence type="ECO:0000313" key="1">
    <source>
        <dbReference type="EMBL" id="SUD38882.1"/>
    </source>
</evidence>
<dbReference type="Pfam" id="PF04364">
    <property type="entry name" value="DNA_pol3_chi"/>
    <property type="match status" value="1"/>
</dbReference>
<dbReference type="RefSeq" id="WP_013716876.1">
    <property type="nucleotide sequence ID" value="NZ_CAXYQS010000018.1"/>
</dbReference>
<dbReference type="SUPFAM" id="SSF102400">
    <property type="entry name" value="DNA polymerase III chi subunit"/>
    <property type="match status" value="1"/>
</dbReference>
<organism evidence="1 2">
    <name type="scientific">Ectopseudomonas mendocina</name>
    <name type="common">Pseudomonas mendocina</name>
    <dbReference type="NCBI Taxonomy" id="300"/>
    <lineage>
        <taxon>Bacteria</taxon>
        <taxon>Pseudomonadati</taxon>
        <taxon>Pseudomonadota</taxon>
        <taxon>Gammaproteobacteria</taxon>
        <taxon>Pseudomonadales</taxon>
        <taxon>Pseudomonadaceae</taxon>
        <taxon>Ectopseudomonas</taxon>
    </lineage>
</organism>
<dbReference type="Gene3D" id="3.40.50.10110">
    <property type="entry name" value="DNA polymerase III subunit chi"/>
    <property type="match status" value="1"/>
</dbReference>
<dbReference type="GO" id="GO:0032298">
    <property type="term" value="P:positive regulation of DNA-templated DNA replication initiation"/>
    <property type="evidence" value="ECO:0007669"/>
    <property type="project" value="TreeGrafter"/>
</dbReference>
<dbReference type="PANTHER" id="PTHR38767:SF1">
    <property type="entry name" value="DNA POLYMERASE III SUBUNIT CHI"/>
    <property type="match status" value="1"/>
</dbReference>